<evidence type="ECO:0000259" key="7">
    <source>
        <dbReference type="Pfam" id="PF00361"/>
    </source>
</evidence>
<feature type="transmembrane region" description="Helical" evidence="6">
    <location>
        <begin position="191"/>
        <end position="210"/>
    </location>
</feature>
<evidence type="ECO:0000259" key="8">
    <source>
        <dbReference type="Pfam" id="PF00662"/>
    </source>
</evidence>
<feature type="transmembrane region" description="Helical" evidence="6">
    <location>
        <begin position="222"/>
        <end position="241"/>
    </location>
</feature>
<evidence type="ECO:0000256" key="5">
    <source>
        <dbReference type="RuleBase" id="RU000320"/>
    </source>
</evidence>
<feature type="transmembrane region" description="Helical" evidence="6">
    <location>
        <begin position="505"/>
        <end position="525"/>
    </location>
</feature>
<feature type="transmembrane region" description="Helical" evidence="6">
    <location>
        <begin position="351"/>
        <end position="371"/>
    </location>
</feature>
<feature type="transmembrane region" description="Helical" evidence="6">
    <location>
        <begin position="167"/>
        <end position="185"/>
    </location>
</feature>
<feature type="transmembrane region" description="Helical" evidence="6">
    <location>
        <begin position="30"/>
        <end position="50"/>
    </location>
</feature>
<comment type="subcellular location">
    <subcellularLocation>
        <location evidence="1">Endomembrane system</location>
        <topology evidence="1">Multi-pass membrane protein</topology>
    </subcellularLocation>
    <subcellularLocation>
        <location evidence="5">Membrane</location>
        <topology evidence="5">Multi-pass membrane protein</topology>
    </subcellularLocation>
</comment>
<dbReference type="Pfam" id="PF00662">
    <property type="entry name" value="Proton_antipo_N"/>
    <property type="match status" value="1"/>
</dbReference>
<protein>
    <submittedName>
        <fullName evidence="9">Proton-conducting transporter membrane subunit</fullName>
    </submittedName>
</protein>
<proteinExistence type="predicted"/>
<dbReference type="Pfam" id="PF00361">
    <property type="entry name" value="Proton_antipo_M"/>
    <property type="match status" value="1"/>
</dbReference>
<dbReference type="InterPro" id="IPR001750">
    <property type="entry name" value="ND/Mrp_TM"/>
</dbReference>
<evidence type="ECO:0000313" key="9">
    <source>
        <dbReference type="EMBL" id="MEY6431858.1"/>
    </source>
</evidence>
<dbReference type="RefSeq" id="WP_369666236.1">
    <property type="nucleotide sequence ID" value="NZ_JBDKXB010000004.1"/>
</dbReference>
<feature type="transmembrane region" description="Helical" evidence="6">
    <location>
        <begin position="253"/>
        <end position="273"/>
    </location>
</feature>
<keyword evidence="4 6" id="KW-0472">Membrane</keyword>
<evidence type="ECO:0000256" key="1">
    <source>
        <dbReference type="ARBA" id="ARBA00004127"/>
    </source>
</evidence>
<dbReference type="Proteomes" id="UP001564408">
    <property type="component" value="Unassembled WGS sequence"/>
</dbReference>
<keyword evidence="10" id="KW-1185">Reference proteome</keyword>
<dbReference type="PANTHER" id="PTHR43373:SF1">
    <property type="entry name" value="NA(+)_H(+) ANTIPORTER SUBUNIT A"/>
    <property type="match status" value="1"/>
</dbReference>
<feature type="transmembrane region" description="Helical" evidence="6">
    <location>
        <begin position="94"/>
        <end position="115"/>
    </location>
</feature>
<feature type="transmembrane region" description="Helical" evidence="6">
    <location>
        <begin position="324"/>
        <end position="344"/>
    </location>
</feature>
<gene>
    <name evidence="9" type="ORF">ABC977_05475</name>
</gene>
<evidence type="ECO:0000256" key="6">
    <source>
        <dbReference type="SAM" id="Phobius"/>
    </source>
</evidence>
<name>A0ABV4BEB7_9GAMM</name>
<feature type="domain" description="NADH:quinone oxidoreductase/Mrp antiporter transmembrane" evidence="7">
    <location>
        <begin position="186"/>
        <end position="456"/>
    </location>
</feature>
<feature type="transmembrane region" description="Helical" evidence="6">
    <location>
        <begin position="627"/>
        <end position="643"/>
    </location>
</feature>
<keyword evidence="3 6" id="KW-1133">Transmembrane helix</keyword>
<feature type="domain" description="NADH-Ubiquinone oxidoreductase (complex I) chain 5 N-terminal" evidence="8">
    <location>
        <begin position="122"/>
        <end position="153"/>
    </location>
</feature>
<feature type="transmembrane region" description="Helical" evidence="6">
    <location>
        <begin position="127"/>
        <end position="147"/>
    </location>
</feature>
<evidence type="ECO:0000313" key="10">
    <source>
        <dbReference type="Proteomes" id="UP001564408"/>
    </source>
</evidence>
<evidence type="ECO:0000256" key="4">
    <source>
        <dbReference type="ARBA" id="ARBA00023136"/>
    </source>
</evidence>
<feature type="transmembrane region" description="Helical" evidence="6">
    <location>
        <begin position="462"/>
        <end position="484"/>
    </location>
</feature>
<dbReference type="InterPro" id="IPR050616">
    <property type="entry name" value="CPA3_Na-H_Antiporter_A"/>
</dbReference>
<feature type="transmembrane region" description="Helical" evidence="6">
    <location>
        <begin position="555"/>
        <end position="574"/>
    </location>
</feature>
<dbReference type="PANTHER" id="PTHR43373">
    <property type="entry name" value="NA(+)/H(+) ANTIPORTER SUBUNIT"/>
    <property type="match status" value="1"/>
</dbReference>
<comment type="caution">
    <text evidence="9">The sequence shown here is derived from an EMBL/GenBank/DDBJ whole genome shotgun (WGS) entry which is preliminary data.</text>
</comment>
<feature type="transmembrane region" description="Helical" evidence="6">
    <location>
        <begin position="6"/>
        <end position="23"/>
    </location>
</feature>
<accession>A0ABV4BEB7</accession>
<keyword evidence="2 5" id="KW-0812">Transmembrane</keyword>
<feature type="transmembrane region" description="Helical" evidence="6">
    <location>
        <begin position="285"/>
        <end position="312"/>
    </location>
</feature>
<dbReference type="InterPro" id="IPR001516">
    <property type="entry name" value="Proton_antipo_N"/>
</dbReference>
<evidence type="ECO:0000256" key="2">
    <source>
        <dbReference type="ARBA" id="ARBA00022692"/>
    </source>
</evidence>
<organism evidence="9 10">
    <name type="scientific">Thioalkalicoccus limnaeus</name>
    <dbReference type="NCBI Taxonomy" id="120681"/>
    <lineage>
        <taxon>Bacteria</taxon>
        <taxon>Pseudomonadati</taxon>
        <taxon>Pseudomonadota</taxon>
        <taxon>Gammaproteobacteria</taxon>
        <taxon>Chromatiales</taxon>
        <taxon>Chromatiaceae</taxon>
        <taxon>Thioalkalicoccus</taxon>
    </lineage>
</organism>
<feature type="transmembrane region" description="Helical" evidence="6">
    <location>
        <begin position="377"/>
        <end position="400"/>
    </location>
</feature>
<reference evidence="9 10" key="1">
    <citation type="submission" date="2024-05" db="EMBL/GenBank/DDBJ databases">
        <title>Genome Sequence and Characterization of the New Strain Purple Sulfur Bacterium of Genus Thioalkalicoccus.</title>
        <authorList>
            <person name="Bryantseva I.A."/>
            <person name="Kyndt J.A."/>
            <person name="Imhoff J.F."/>
        </authorList>
    </citation>
    <scope>NUCLEOTIDE SEQUENCE [LARGE SCALE GENOMIC DNA]</scope>
    <source>
        <strain evidence="9 10">Um2</strain>
    </source>
</reference>
<sequence>MLLISFLIVFPLLAALAIAFAPTADLRSAFVRWSALALAIASVVLAVAYFRTGPEFFSLGDTWNGLLDQVFLLGGIAVALVLLYLCRRISVRQWYIPALILLQMGLILVAELAPGHPEVARPFYVDSFSILMALIVGVVGWLIAVYAVRYMRDYHAQHPEVRDRQPAFFAIVFLFCAAMFGIVLTNHLPGLFFFWEITTLCSFWLIGYSGTAEAMRNAYRALTMNLIGGVFFAAAIVWLTFNPELQTWELDVVIANGGAAALIPAALIAVAGLTKAAQMPFHTWLLGAMVAPTPVSALLHSSTMVKAGVFILVKFAPVYHGTEVGLLLALIGGVTFLATSLIAVNQRNAKLVLAYSTIANLGLVVMCAGVGTTATLWAAMLLILFHAVAKALLFLSVGTTEHLVHSRDIEDMDGLVYRRPVLAMTLMVGMLGMFLAPFGMLISKYTCFQAFLTVDVFPGGGILLMAILAFGSAPTLFFWTKWMGKLVAMPRRTPEPMPEVPREQAFALLALTGLTYLACVLYPFVDWAFILPYTQALADAGLVPPPSDSTHWETFILMSVMLAGMFLLPVLFWLRPPHYATVSGYLSGANVAGSASYRGAMGGEREVTARGYYLTAFLDEQRLTRQGLIAAGILMIAMLMGAAL</sequence>
<feature type="transmembrane region" description="Helical" evidence="6">
    <location>
        <begin position="421"/>
        <end position="442"/>
    </location>
</feature>
<evidence type="ECO:0000256" key="3">
    <source>
        <dbReference type="ARBA" id="ARBA00022989"/>
    </source>
</evidence>
<feature type="transmembrane region" description="Helical" evidence="6">
    <location>
        <begin position="70"/>
        <end position="87"/>
    </location>
</feature>
<dbReference type="EMBL" id="JBDKXB010000004">
    <property type="protein sequence ID" value="MEY6431858.1"/>
    <property type="molecule type" value="Genomic_DNA"/>
</dbReference>
<dbReference type="PRINTS" id="PR01434">
    <property type="entry name" value="NADHDHGNASE5"/>
</dbReference>